<accession>A0AAV0G0F1</accession>
<dbReference type="InterPro" id="IPR052929">
    <property type="entry name" value="RNase_H-like_EbsB-rel"/>
</dbReference>
<dbReference type="EMBL" id="CAMAPF010001029">
    <property type="protein sequence ID" value="CAH9141428.1"/>
    <property type="molecule type" value="Genomic_DNA"/>
</dbReference>
<evidence type="ECO:0000313" key="1">
    <source>
        <dbReference type="EMBL" id="CAH9141428.1"/>
    </source>
</evidence>
<dbReference type="AlphaFoldDB" id="A0AAV0G0F1"/>
<keyword evidence="2" id="KW-1185">Reference proteome</keyword>
<organism evidence="1 2">
    <name type="scientific">Cuscuta epithymum</name>
    <dbReference type="NCBI Taxonomy" id="186058"/>
    <lineage>
        <taxon>Eukaryota</taxon>
        <taxon>Viridiplantae</taxon>
        <taxon>Streptophyta</taxon>
        <taxon>Embryophyta</taxon>
        <taxon>Tracheophyta</taxon>
        <taxon>Spermatophyta</taxon>
        <taxon>Magnoliopsida</taxon>
        <taxon>eudicotyledons</taxon>
        <taxon>Gunneridae</taxon>
        <taxon>Pentapetalae</taxon>
        <taxon>asterids</taxon>
        <taxon>lamiids</taxon>
        <taxon>Solanales</taxon>
        <taxon>Convolvulaceae</taxon>
        <taxon>Cuscuteae</taxon>
        <taxon>Cuscuta</taxon>
        <taxon>Cuscuta subgen. Cuscuta</taxon>
    </lineage>
</organism>
<evidence type="ECO:0000313" key="2">
    <source>
        <dbReference type="Proteomes" id="UP001152523"/>
    </source>
</evidence>
<proteinExistence type="predicted"/>
<dbReference type="PANTHER" id="PTHR47074">
    <property type="entry name" value="BNAC02G40300D PROTEIN"/>
    <property type="match status" value="1"/>
</dbReference>
<dbReference type="Proteomes" id="UP001152523">
    <property type="component" value="Unassembled WGS sequence"/>
</dbReference>
<evidence type="ECO:0008006" key="3">
    <source>
        <dbReference type="Google" id="ProtNLM"/>
    </source>
</evidence>
<protein>
    <recommendedName>
        <fullName evidence="3">RNase H type-1 domain-containing protein</fullName>
    </recommendedName>
</protein>
<dbReference type="PANTHER" id="PTHR47074:SF11">
    <property type="entry name" value="REVERSE TRANSCRIPTASE-LIKE PROTEIN"/>
    <property type="match status" value="1"/>
</dbReference>
<name>A0AAV0G0F1_9ASTE</name>
<reference evidence="1" key="1">
    <citation type="submission" date="2022-07" db="EMBL/GenBank/DDBJ databases">
        <authorList>
            <person name="Macas J."/>
            <person name="Novak P."/>
            <person name="Neumann P."/>
        </authorList>
    </citation>
    <scope>NUCLEOTIDE SEQUENCE</scope>
</reference>
<gene>
    <name evidence="1" type="ORF">CEPIT_LOCUS39119</name>
</gene>
<sequence length="102" mass="11435">MARAKCFVSGWCQAQFEKRKSAAAAGSFFPNWRRLAPGRLKLNVDAAIRPDHCGLGWCLRDEEDNFVAGKALPWRRMLSSLVAELIGIREASAEFRGRNGRI</sequence>
<comment type="caution">
    <text evidence="1">The sequence shown here is derived from an EMBL/GenBank/DDBJ whole genome shotgun (WGS) entry which is preliminary data.</text>
</comment>